<evidence type="ECO:0000313" key="8">
    <source>
        <dbReference type="EMBL" id="MTH62277.1"/>
    </source>
</evidence>
<dbReference type="InterPro" id="IPR001055">
    <property type="entry name" value="Adrenodoxin-like"/>
</dbReference>
<evidence type="ECO:0000256" key="1">
    <source>
        <dbReference type="ARBA" id="ARBA00010914"/>
    </source>
</evidence>
<proteinExistence type="inferred from homology"/>
<dbReference type="PANTHER" id="PTHR23426">
    <property type="entry name" value="FERREDOXIN/ADRENODOXIN"/>
    <property type="match status" value="1"/>
</dbReference>
<accession>A0A844HVB9</accession>
<dbReference type="PANTHER" id="PTHR23426:SF65">
    <property type="entry name" value="FERREDOXIN-2, MITOCHONDRIAL"/>
    <property type="match status" value="1"/>
</dbReference>
<dbReference type="InterPro" id="IPR012675">
    <property type="entry name" value="Beta-grasp_dom_sf"/>
</dbReference>
<evidence type="ECO:0000256" key="3">
    <source>
        <dbReference type="ARBA" id="ARBA00022723"/>
    </source>
</evidence>
<dbReference type="EMBL" id="WMIG01000029">
    <property type="protein sequence ID" value="MTH62277.1"/>
    <property type="molecule type" value="Genomic_DNA"/>
</dbReference>
<dbReference type="PROSITE" id="PS51085">
    <property type="entry name" value="2FE2S_FER_2"/>
    <property type="match status" value="1"/>
</dbReference>
<keyword evidence="4" id="KW-0408">Iron</keyword>
<dbReference type="GO" id="GO:0005829">
    <property type="term" value="C:cytosol"/>
    <property type="evidence" value="ECO:0007669"/>
    <property type="project" value="TreeGrafter"/>
</dbReference>
<sequence length="108" mass="11423">MTMKITFIAADGTVTPVEVTAGESIMRAAVQNDVDGVIGECGGSMMCATCHCYVDDAWTDAVGPQEDGESDLLDCAASEVRASSRLSCQIKMRPELDGVVIHLPESQL</sequence>
<keyword evidence="2" id="KW-0001">2Fe-2S</keyword>
<dbReference type="GO" id="GO:0009055">
    <property type="term" value="F:electron transfer activity"/>
    <property type="evidence" value="ECO:0007669"/>
    <property type="project" value="TreeGrafter"/>
</dbReference>
<dbReference type="Gene3D" id="3.10.20.30">
    <property type="match status" value="1"/>
</dbReference>
<dbReference type="InterPro" id="IPR001041">
    <property type="entry name" value="2Fe-2S_ferredoxin-type"/>
</dbReference>
<dbReference type="PROSITE" id="PS00814">
    <property type="entry name" value="ADX"/>
    <property type="match status" value="1"/>
</dbReference>
<comment type="similarity">
    <text evidence="1">Belongs to the adrenodoxin/putidaredoxin family.</text>
</comment>
<name>A0A844HVB9_9RHOB</name>
<dbReference type="SUPFAM" id="SSF54292">
    <property type="entry name" value="2Fe-2S ferredoxin-like"/>
    <property type="match status" value="1"/>
</dbReference>
<protein>
    <submittedName>
        <fullName evidence="8">2Fe-2S iron-sulfur cluster binding domain-containing protein</fullName>
    </submittedName>
</protein>
<dbReference type="GO" id="GO:0140647">
    <property type="term" value="P:P450-containing electron transport chain"/>
    <property type="evidence" value="ECO:0007669"/>
    <property type="project" value="InterPro"/>
</dbReference>
<evidence type="ECO:0000256" key="2">
    <source>
        <dbReference type="ARBA" id="ARBA00022714"/>
    </source>
</evidence>
<evidence type="ECO:0000256" key="4">
    <source>
        <dbReference type="ARBA" id="ARBA00023004"/>
    </source>
</evidence>
<dbReference type="OrthoDB" id="9799640at2"/>
<dbReference type="InterPro" id="IPR036010">
    <property type="entry name" value="2Fe-2S_ferredoxin-like_sf"/>
</dbReference>
<dbReference type="Proteomes" id="UP000449846">
    <property type="component" value="Unassembled WGS sequence"/>
</dbReference>
<organism evidence="8 9">
    <name type="scientific">Paracoccus litorisediminis</name>
    <dbReference type="NCBI Taxonomy" id="2006130"/>
    <lineage>
        <taxon>Bacteria</taxon>
        <taxon>Pseudomonadati</taxon>
        <taxon>Pseudomonadota</taxon>
        <taxon>Alphaproteobacteria</taxon>
        <taxon>Rhodobacterales</taxon>
        <taxon>Paracoccaceae</taxon>
        <taxon>Paracoccus</taxon>
    </lineage>
</organism>
<dbReference type="Pfam" id="PF00111">
    <property type="entry name" value="Fer2"/>
    <property type="match status" value="1"/>
</dbReference>
<evidence type="ECO:0000259" key="7">
    <source>
        <dbReference type="PROSITE" id="PS51085"/>
    </source>
</evidence>
<keyword evidence="3" id="KW-0479">Metal-binding</keyword>
<dbReference type="GO" id="GO:0051537">
    <property type="term" value="F:2 iron, 2 sulfur cluster binding"/>
    <property type="evidence" value="ECO:0007669"/>
    <property type="project" value="UniProtKB-KW"/>
</dbReference>
<reference evidence="8 9" key="1">
    <citation type="submission" date="2019-11" db="EMBL/GenBank/DDBJ databases">
        <authorList>
            <person name="Dong K."/>
        </authorList>
    </citation>
    <scope>NUCLEOTIDE SEQUENCE [LARGE SCALE GENOMIC DNA]</scope>
    <source>
        <strain evidence="8 9">NBRC 112902</strain>
    </source>
</reference>
<dbReference type="PRINTS" id="PR00355">
    <property type="entry name" value="ADRENODOXIN"/>
</dbReference>
<evidence type="ECO:0000256" key="5">
    <source>
        <dbReference type="ARBA" id="ARBA00023014"/>
    </source>
</evidence>
<keyword evidence="5" id="KW-0411">Iron-sulfur</keyword>
<comment type="caution">
    <text evidence="8">The sequence shown here is derived from an EMBL/GenBank/DDBJ whole genome shotgun (WGS) entry which is preliminary data.</text>
</comment>
<evidence type="ECO:0000313" key="9">
    <source>
        <dbReference type="Proteomes" id="UP000449846"/>
    </source>
</evidence>
<gene>
    <name evidence="8" type="ORF">GL300_24100</name>
</gene>
<dbReference type="GO" id="GO:0046872">
    <property type="term" value="F:metal ion binding"/>
    <property type="evidence" value="ECO:0007669"/>
    <property type="project" value="UniProtKB-KW"/>
</dbReference>
<feature type="domain" description="2Fe-2S ferredoxin-type" evidence="7">
    <location>
        <begin position="3"/>
        <end position="107"/>
    </location>
</feature>
<comment type="cofactor">
    <cofactor evidence="6">
        <name>[2Fe-2S] cluster</name>
        <dbReference type="ChEBI" id="CHEBI:190135"/>
    </cofactor>
</comment>
<evidence type="ECO:0000256" key="6">
    <source>
        <dbReference type="ARBA" id="ARBA00034078"/>
    </source>
</evidence>
<keyword evidence="9" id="KW-1185">Reference proteome</keyword>
<dbReference type="AlphaFoldDB" id="A0A844HVB9"/>
<dbReference type="CDD" id="cd00207">
    <property type="entry name" value="fer2"/>
    <property type="match status" value="1"/>
</dbReference>
<dbReference type="InterPro" id="IPR018298">
    <property type="entry name" value="Adrenodoxin_Fe-S_BS"/>
</dbReference>